<feature type="domain" description="Bacterial Ig-like" evidence="15">
    <location>
        <begin position="953"/>
        <end position="1032"/>
    </location>
</feature>
<keyword evidence="6" id="KW-0862">Zinc</keyword>
<dbReference type="GO" id="GO:0046872">
    <property type="term" value="F:metal ion binding"/>
    <property type="evidence" value="ECO:0007669"/>
    <property type="project" value="UniProtKB-KW"/>
</dbReference>
<reference evidence="16 17" key="1">
    <citation type="submission" date="2020-08" db="EMBL/GenBank/DDBJ databases">
        <authorList>
            <person name="Seo M.-J."/>
        </authorList>
    </citation>
    <scope>NUCLEOTIDE SEQUENCE [LARGE SCALE GENOMIC DNA]</scope>
    <source>
        <strain evidence="16 17">KIGAM211</strain>
    </source>
</reference>
<dbReference type="PANTHER" id="PTHR33794:SF1">
    <property type="entry name" value="BACILLOLYSIN"/>
    <property type="match status" value="1"/>
</dbReference>
<dbReference type="InterPro" id="IPR023612">
    <property type="entry name" value="Peptidase_M4"/>
</dbReference>
<dbReference type="SUPFAM" id="SSF52025">
    <property type="entry name" value="PA domain"/>
    <property type="match status" value="1"/>
</dbReference>
<dbReference type="Pfam" id="PF01447">
    <property type="entry name" value="Peptidase_M4"/>
    <property type="match status" value="1"/>
</dbReference>
<accession>A0A7X0RK22</accession>
<dbReference type="PANTHER" id="PTHR33794">
    <property type="entry name" value="BACILLOLYSIN"/>
    <property type="match status" value="1"/>
</dbReference>
<dbReference type="CDD" id="cd04818">
    <property type="entry name" value="PA_subtilisin_1"/>
    <property type="match status" value="1"/>
</dbReference>
<dbReference type="RefSeq" id="WP_185254921.1">
    <property type="nucleotide sequence ID" value="NZ_JACKXE010000002.1"/>
</dbReference>
<dbReference type="Pfam" id="PF02225">
    <property type="entry name" value="PA"/>
    <property type="match status" value="1"/>
</dbReference>
<evidence type="ECO:0000256" key="10">
    <source>
        <dbReference type="SAM" id="SignalP"/>
    </source>
</evidence>
<dbReference type="Proteomes" id="UP000523955">
    <property type="component" value="Unassembled WGS sequence"/>
</dbReference>
<feature type="domain" description="Bacterial Ig-like" evidence="15">
    <location>
        <begin position="1322"/>
        <end position="1402"/>
    </location>
</feature>
<dbReference type="InterPro" id="IPR032109">
    <property type="entry name" value="Big_3_5"/>
</dbReference>
<evidence type="ECO:0000259" key="13">
    <source>
        <dbReference type="Pfam" id="PF02868"/>
    </source>
</evidence>
<feature type="active site" description="Proton donor" evidence="8">
    <location>
        <position position="611"/>
    </location>
</feature>
<comment type="similarity">
    <text evidence="1">Belongs to the peptidase M4 family.</text>
</comment>
<dbReference type="Pfam" id="PF16640">
    <property type="entry name" value="Big_3_5"/>
    <property type="match status" value="7"/>
</dbReference>
<feature type="region of interest" description="Disordered" evidence="9">
    <location>
        <begin position="781"/>
        <end position="806"/>
    </location>
</feature>
<dbReference type="InterPro" id="IPR003137">
    <property type="entry name" value="PA_domain"/>
</dbReference>
<feature type="domain" description="Bacterial Ig-like" evidence="15">
    <location>
        <begin position="1412"/>
        <end position="1496"/>
    </location>
</feature>
<dbReference type="Gene3D" id="3.10.170.10">
    <property type="match status" value="1"/>
</dbReference>
<dbReference type="InterPro" id="IPR046450">
    <property type="entry name" value="PA_dom_sf"/>
</dbReference>
<evidence type="ECO:0000259" key="14">
    <source>
        <dbReference type="Pfam" id="PF07504"/>
    </source>
</evidence>
<gene>
    <name evidence="16" type="ORF">H5V45_19965</name>
</gene>
<dbReference type="Gene3D" id="1.10.390.10">
    <property type="entry name" value="Neutral Protease Domain 2"/>
    <property type="match status" value="2"/>
</dbReference>
<evidence type="ECO:0000259" key="15">
    <source>
        <dbReference type="Pfam" id="PF16640"/>
    </source>
</evidence>
<keyword evidence="3" id="KW-0479">Metal-binding</keyword>
<evidence type="ECO:0000256" key="5">
    <source>
        <dbReference type="ARBA" id="ARBA00022801"/>
    </source>
</evidence>
<feature type="domain" description="Bacterial Ig-like" evidence="15">
    <location>
        <begin position="1045"/>
        <end position="1123"/>
    </location>
</feature>
<dbReference type="PRINTS" id="PR00730">
    <property type="entry name" value="THERMOLYSIN"/>
</dbReference>
<evidence type="ECO:0000256" key="6">
    <source>
        <dbReference type="ARBA" id="ARBA00022833"/>
    </source>
</evidence>
<protein>
    <submittedName>
        <fullName evidence="16">Ig-like domain repeat protein</fullName>
    </submittedName>
</protein>
<proteinExistence type="inferred from homology"/>
<feature type="domain" description="Bacterial Ig-like" evidence="15">
    <location>
        <begin position="1510"/>
        <end position="1588"/>
    </location>
</feature>
<dbReference type="EMBL" id="JACKXE010000002">
    <property type="protein sequence ID" value="MBB6629605.1"/>
    <property type="molecule type" value="Genomic_DNA"/>
</dbReference>
<dbReference type="Pfam" id="PF02868">
    <property type="entry name" value="Peptidase_M4_C"/>
    <property type="match status" value="1"/>
</dbReference>
<dbReference type="Gene3D" id="3.10.450.490">
    <property type="match status" value="1"/>
</dbReference>
<evidence type="ECO:0000256" key="1">
    <source>
        <dbReference type="ARBA" id="ARBA00009388"/>
    </source>
</evidence>
<dbReference type="GO" id="GO:0005975">
    <property type="term" value="P:carbohydrate metabolic process"/>
    <property type="evidence" value="ECO:0007669"/>
    <property type="project" value="UniProtKB-ARBA"/>
</dbReference>
<feature type="domain" description="Bacterial Ig-like" evidence="15">
    <location>
        <begin position="1230"/>
        <end position="1310"/>
    </location>
</feature>
<evidence type="ECO:0000256" key="2">
    <source>
        <dbReference type="ARBA" id="ARBA00022670"/>
    </source>
</evidence>
<feature type="active site" evidence="8">
    <location>
        <position position="360"/>
    </location>
</feature>
<evidence type="ECO:0000256" key="4">
    <source>
        <dbReference type="ARBA" id="ARBA00022729"/>
    </source>
</evidence>
<evidence type="ECO:0000259" key="11">
    <source>
        <dbReference type="Pfam" id="PF01447"/>
    </source>
</evidence>
<feature type="domain" description="Bacterial Ig-like" evidence="15">
    <location>
        <begin position="1136"/>
        <end position="1218"/>
    </location>
</feature>
<feature type="domain" description="Peptidase M4 C-terminal" evidence="13">
    <location>
        <begin position="563"/>
        <end position="682"/>
    </location>
</feature>
<dbReference type="InterPro" id="IPR050728">
    <property type="entry name" value="Zinc_Metalloprotease_M4"/>
</dbReference>
<dbReference type="GO" id="GO:0006508">
    <property type="term" value="P:proteolysis"/>
    <property type="evidence" value="ECO:0007669"/>
    <property type="project" value="UniProtKB-KW"/>
</dbReference>
<evidence type="ECO:0000313" key="17">
    <source>
        <dbReference type="Proteomes" id="UP000523955"/>
    </source>
</evidence>
<keyword evidence="2" id="KW-0645">Protease</keyword>
<dbReference type="GO" id="GO:0004222">
    <property type="term" value="F:metalloendopeptidase activity"/>
    <property type="evidence" value="ECO:0007669"/>
    <property type="project" value="InterPro"/>
</dbReference>
<dbReference type="InterPro" id="IPR027268">
    <property type="entry name" value="Peptidase_M4/M1_CTD_sf"/>
</dbReference>
<evidence type="ECO:0000256" key="9">
    <source>
        <dbReference type="SAM" id="MobiDB-lite"/>
    </source>
</evidence>
<evidence type="ECO:0000313" key="16">
    <source>
        <dbReference type="EMBL" id="MBB6629605.1"/>
    </source>
</evidence>
<dbReference type="InterPro" id="IPR013856">
    <property type="entry name" value="Peptidase_M4_domain"/>
</dbReference>
<dbReference type="InterPro" id="IPR001570">
    <property type="entry name" value="Peptidase_M4_C_domain"/>
</dbReference>
<dbReference type="Gene3D" id="2.60.40.10">
    <property type="entry name" value="Immunoglobulins"/>
    <property type="match status" value="7"/>
</dbReference>
<dbReference type="Pfam" id="PF07504">
    <property type="entry name" value="FTP"/>
    <property type="match status" value="1"/>
</dbReference>
<keyword evidence="17" id="KW-1185">Reference proteome</keyword>
<sequence>MRILRQTLGLVLATTGLALVPVVQASAVQAPSAPAASPSRSIVQQLRSAADGDVRTSVERATGRLDFVRATRGGDLLPGRPGRTAAAAAAKADSYLARYAPAFGAPYSQLQRTATTADRYGRTVTYTQRYRGVPVFGSELKVNVDRVGRLTSVSGFAVPDITVSTTPAFTAAQARAHAVAAVRADPPTGHRGRPARVRGLHASSSALVVYRIGAVRAQVGESVLAYRVEVRAGTTVRDVVIVDARTGKPVNRWSEITDALDRHLQEAAGSSNPATFTEVWKEGDAYPGSLTTDQRNEVEGTGDAYWFFKDTFGRDSYDGAGHSMTTVNNDGRIACPNANWNGTTTNYCNGVSSDDVVAHEWAHAYTEYTSGLIYQWQSGAMNEAYSDIWGETVDLINGRMDEGEGDITAPRPDGACAAQSPGVPALKVQTPYTQDCPAGTASFGPRVPSQGALSQVVQGFTASGSTLGCDTITTALTGKIALLDRGGCPFVTKVKNAQIAGATGVVIGDNVAGPISNMGGADSSITIPSVKIRLSDRNQIVTALASGPVSARLEDTVPRTASTRWLASEKSTSYGGPIRDMWTPTCYGDPGKVSDAQYKCGPATSDSGGVHSNSGVVNHTYALLVDGGSYNGQTVTGLGLDKAANIFFRAQTNYLTPTSDFADLADALQSSCTDLVGQPINKVRLVPGGSAVAADPISSADCDSVAAVTAATELRLPPTQCNFTAVLAPGSPSACGAGTYTRTDWSEDFADGLEGWTTSSQVVDGQHTPWVATTRLPRGRTGSAAYAANPDSSVCTPGPSGHASRESLTSPVLTVPAGQSPRVVLDHYIATEPGYDGGNIKVSVNGGPFTVVPPAAYVQNAPSTTLTPAAGGNNNPMASERAWSGVDAGSNAGSWGTSQIDLASLAAAGDHVQLRFDLGQDVCSGRVGWYLDNVKIVHCESLRGVDLAVEPTGPTTYGANRSLAVTATSATTPTGTVTVSEGSTTLGTVDLVDGAANVPLPTDLEVGTHDLTVDYSGDADHDATQKTRTIAVERASSTLGVVHSPEPAALDSAHEVQVVATGGGVPSGTVTVSEGSTVLGTADLSNGHASVPLPTDLGVGTHTLVVDYPGDAHNLASSEQVVATIGRRVSTTTATLAQDPTAYGAPAHLGVQVAGHGTPAGLVTVSENGTVLGTADLVGGAADLVLPATLEPGSHQLVVAYQGDDTNDPSSTGVLATVRRADSTTSAGHTPDPVVLGGDHAVQVLVSGASPTGVVSVSEGEGVLGTATLTDGHATVALPPEMAVGTHTLRVTYAGDAHNAGSTSDVTAYVAKVVSTTTATLSGTSTYGTPAHVTLTVTGHGTPTGTVSVAEGQTVLATGSLVGGEADLSLPADLEPGQHQLVLAYAGDADNDPSSTTRLLTVDRAGSTTTATHAPEPATFGSAHDLQVLVSGVGDPVGSVTVSEGDTVLGTSAIDGGHATIALSPSMTVGGHQLVVSYPGDAHHTGSTVTVNATVARAASTTKAVPKSDRVRVGKPVKATVTVSAPGLVPSGTVRVVEGKRTVATGVLSAGRVVVSVTRKLGPGKHTFTVTYPGSTTVAPSRTTFIVRVVKRKG</sequence>
<evidence type="ECO:0000256" key="8">
    <source>
        <dbReference type="PIRSR" id="PIRSR623612-1"/>
    </source>
</evidence>
<organism evidence="16 17">
    <name type="scientific">Nocardioides luti</name>
    <dbReference type="NCBI Taxonomy" id="2761101"/>
    <lineage>
        <taxon>Bacteria</taxon>
        <taxon>Bacillati</taxon>
        <taxon>Actinomycetota</taxon>
        <taxon>Actinomycetes</taxon>
        <taxon>Propionibacteriales</taxon>
        <taxon>Nocardioidaceae</taxon>
        <taxon>Nocardioides</taxon>
    </lineage>
</organism>
<feature type="signal peptide" evidence="10">
    <location>
        <begin position="1"/>
        <end position="25"/>
    </location>
</feature>
<dbReference type="InterPro" id="IPR013783">
    <property type="entry name" value="Ig-like_fold"/>
</dbReference>
<keyword evidence="4 10" id="KW-0732">Signal</keyword>
<evidence type="ECO:0000256" key="7">
    <source>
        <dbReference type="ARBA" id="ARBA00023049"/>
    </source>
</evidence>
<feature type="domain" description="PA" evidence="12">
    <location>
        <begin position="465"/>
        <end position="538"/>
    </location>
</feature>
<evidence type="ECO:0000259" key="12">
    <source>
        <dbReference type="Pfam" id="PF02225"/>
    </source>
</evidence>
<dbReference type="Gene3D" id="3.50.30.30">
    <property type="match status" value="1"/>
</dbReference>
<name>A0A7X0RK22_9ACTN</name>
<keyword evidence="7" id="KW-0482">Metalloprotease</keyword>
<feature type="domain" description="Peptidase M4" evidence="11">
    <location>
        <begin position="300"/>
        <end position="367"/>
    </location>
</feature>
<dbReference type="SUPFAM" id="SSF55486">
    <property type="entry name" value="Metalloproteases ('zincins'), catalytic domain"/>
    <property type="match status" value="1"/>
</dbReference>
<dbReference type="InterPro" id="IPR011096">
    <property type="entry name" value="FTP_domain"/>
</dbReference>
<comment type="caution">
    <text evidence="16">The sequence shown here is derived from an EMBL/GenBank/DDBJ whole genome shotgun (WGS) entry which is preliminary data.</text>
</comment>
<feature type="chain" id="PRO_5039413022" evidence="10">
    <location>
        <begin position="26"/>
        <end position="1594"/>
    </location>
</feature>
<keyword evidence="5" id="KW-0378">Hydrolase</keyword>
<feature type="domain" description="FTP" evidence="14">
    <location>
        <begin position="123"/>
        <end position="155"/>
    </location>
</feature>
<evidence type="ECO:0000256" key="3">
    <source>
        <dbReference type="ARBA" id="ARBA00022723"/>
    </source>
</evidence>